<dbReference type="InterPro" id="IPR052927">
    <property type="entry name" value="DCC_oxidoreductase"/>
</dbReference>
<feature type="transmembrane region" description="Helical" evidence="1">
    <location>
        <begin position="92"/>
        <end position="112"/>
    </location>
</feature>
<dbReference type="AlphaFoldDB" id="A0A1H3WY46"/>
<dbReference type="PANTHER" id="PTHR33639:SF2">
    <property type="entry name" value="DUF393 DOMAIN-CONTAINING PROTEIN"/>
    <property type="match status" value="1"/>
</dbReference>
<dbReference type="OrthoDB" id="9785438at2"/>
<dbReference type="Proteomes" id="UP000198846">
    <property type="component" value="Unassembled WGS sequence"/>
</dbReference>
<keyword evidence="3" id="KW-1185">Reference proteome</keyword>
<gene>
    <name evidence="2" type="ORF">SAMN04487990_10430</name>
</gene>
<dbReference type="EMBL" id="FNQK01000004">
    <property type="protein sequence ID" value="SDZ91304.1"/>
    <property type="molecule type" value="Genomic_DNA"/>
</dbReference>
<keyword evidence="1" id="KW-1133">Transmembrane helix</keyword>
<reference evidence="2 3" key="1">
    <citation type="submission" date="2016-10" db="EMBL/GenBank/DDBJ databases">
        <authorList>
            <person name="de Groot N.N."/>
        </authorList>
    </citation>
    <scope>NUCLEOTIDE SEQUENCE [LARGE SCALE GENOMIC DNA]</scope>
    <source>
        <strain evidence="2 3">DSM 23842</strain>
    </source>
</reference>
<sequence>MISIPKHKQLILFDGVCNLCNSSVQYIIRQDKKNTFLFAALQSDLGKALLTQYKIDRTKTDSILLYVPEKGVFSKSTAALHIAKHLGFPTQLLVVFLVVPAFIRNLVYDFIARNRYKWYGKKDHCMIPTPNLKAKFIDQTP</sequence>
<name>A0A1H3WY46_BIZPA</name>
<dbReference type="GO" id="GO:0015035">
    <property type="term" value="F:protein-disulfide reductase activity"/>
    <property type="evidence" value="ECO:0007669"/>
    <property type="project" value="InterPro"/>
</dbReference>
<protein>
    <submittedName>
        <fullName evidence="2">Predicted thiol-disulfide oxidoreductase YuxK, DCC family</fullName>
    </submittedName>
</protein>
<organism evidence="2 3">
    <name type="scientific">Bizionia paragorgiae</name>
    <dbReference type="NCBI Taxonomy" id="283786"/>
    <lineage>
        <taxon>Bacteria</taxon>
        <taxon>Pseudomonadati</taxon>
        <taxon>Bacteroidota</taxon>
        <taxon>Flavobacteriia</taxon>
        <taxon>Flavobacteriales</taxon>
        <taxon>Flavobacteriaceae</taxon>
        <taxon>Bizionia</taxon>
    </lineage>
</organism>
<evidence type="ECO:0000313" key="3">
    <source>
        <dbReference type="Proteomes" id="UP000198846"/>
    </source>
</evidence>
<keyword evidence="1" id="KW-0812">Transmembrane</keyword>
<evidence type="ECO:0000313" key="2">
    <source>
        <dbReference type="EMBL" id="SDZ91304.1"/>
    </source>
</evidence>
<dbReference type="RefSeq" id="WP_092132534.1">
    <property type="nucleotide sequence ID" value="NZ_FNQK01000004.1"/>
</dbReference>
<proteinExistence type="predicted"/>
<evidence type="ECO:0000256" key="1">
    <source>
        <dbReference type="SAM" id="Phobius"/>
    </source>
</evidence>
<accession>A0A1H3WY46</accession>
<dbReference type="Pfam" id="PF04134">
    <property type="entry name" value="DCC1-like"/>
    <property type="match status" value="1"/>
</dbReference>
<keyword evidence="1" id="KW-0472">Membrane</keyword>
<dbReference type="PANTHER" id="PTHR33639">
    <property type="entry name" value="THIOL-DISULFIDE OXIDOREDUCTASE DCC"/>
    <property type="match status" value="1"/>
</dbReference>
<dbReference type="STRING" id="283786.SAMN04487990_10430"/>
<dbReference type="InterPro" id="IPR007263">
    <property type="entry name" value="DCC1-like"/>
</dbReference>